<reference evidence="1" key="1">
    <citation type="journal article" date="2020" name="Nature">
        <title>Giant virus diversity and host interactions through global metagenomics.</title>
        <authorList>
            <person name="Schulz F."/>
            <person name="Roux S."/>
            <person name="Paez-Espino D."/>
            <person name="Jungbluth S."/>
            <person name="Walsh D.A."/>
            <person name="Denef V.J."/>
            <person name="McMahon K.D."/>
            <person name="Konstantinidis K.T."/>
            <person name="Eloe-Fadrosh E.A."/>
            <person name="Kyrpides N.C."/>
            <person name="Woyke T."/>
        </authorList>
    </citation>
    <scope>NUCLEOTIDE SEQUENCE</scope>
    <source>
        <strain evidence="1">GVMAG-S-ERX555907-63</strain>
    </source>
</reference>
<organism evidence="1">
    <name type="scientific">viral metagenome</name>
    <dbReference type="NCBI Taxonomy" id="1070528"/>
    <lineage>
        <taxon>unclassified sequences</taxon>
        <taxon>metagenomes</taxon>
        <taxon>organismal metagenomes</taxon>
    </lineage>
</organism>
<name>A0A6C0KXL0_9ZZZZ</name>
<sequence length="260" mass="30067">MEHSSNICVLSDDSNISDDYPYSKDMNNKICEYKQWYRPIDPTLYAFLKDYYHSFKKNRMRNKYMPCFFKNSPLTHLGSCTLLKRRKLKKIKNSTLTNVIFANFSSYELEITVKTIATNINGCGVGFFGNSVTIDVSKTDPIPQTISIEPALYKYNLIKRVAKDPRILNYSSKERIPKNKENLIIPECLSASTAQIDPASSSYYLTVKVKNKNFLRKDTILFADLLHHSNSDIIFEDIHLDESEIGQKIEKRLEKLRHLG</sequence>
<protein>
    <submittedName>
        <fullName evidence="1">Uncharacterized protein</fullName>
    </submittedName>
</protein>
<evidence type="ECO:0000313" key="1">
    <source>
        <dbReference type="EMBL" id="QHU22705.1"/>
    </source>
</evidence>
<accession>A0A6C0KXL0</accession>
<proteinExistence type="predicted"/>
<dbReference type="EMBL" id="MN741017">
    <property type="protein sequence ID" value="QHU22705.1"/>
    <property type="molecule type" value="Genomic_DNA"/>
</dbReference>
<dbReference type="AlphaFoldDB" id="A0A6C0KXL0"/>